<feature type="domain" description="Ig-like" evidence="12">
    <location>
        <begin position="251"/>
        <end position="346"/>
    </location>
</feature>
<dbReference type="GO" id="GO:0005055">
    <property type="term" value="F:laminin receptor activity"/>
    <property type="evidence" value="ECO:0007669"/>
    <property type="project" value="TreeGrafter"/>
</dbReference>
<dbReference type="PANTHER" id="PTHR11973">
    <property type="entry name" value="CELL SURFACE GLYCOPROTEIN MUC18-RELATED"/>
    <property type="match status" value="1"/>
</dbReference>
<keyword evidence="7" id="KW-0325">Glycoprotein</keyword>
<dbReference type="InterPro" id="IPR003599">
    <property type="entry name" value="Ig_sub"/>
</dbReference>
<feature type="domain" description="Ig-like" evidence="12">
    <location>
        <begin position="352"/>
        <end position="430"/>
    </location>
</feature>
<dbReference type="Proteomes" id="UP001066276">
    <property type="component" value="Chromosome 3_1"/>
</dbReference>
<keyword evidence="2 10" id="KW-0812">Transmembrane</keyword>
<dbReference type="PANTHER" id="PTHR11973:SF18">
    <property type="entry name" value="CELL SURFACE GLYCOPROTEIN MUC18"/>
    <property type="match status" value="1"/>
</dbReference>
<dbReference type="SUPFAM" id="SSF48726">
    <property type="entry name" value="Immunoglobulin"/>
    <property type="match status" value="5"/>
</dbReference>
<feature type="domain" description="Ig-like" evidence="12">
    <location>
        <begin position="437"/>
        <end position="520"/>
    </location>
</feature>
<dbReference type="Pfam" id="PF08205">
    <property type="entry name" value="C2-set_2"/>
    <property type="match status" value="1"/>
</dbReference>
<dbReference type="InterPro" id="IPR003598">
    <property type="entry name" value="Ig_sub2"/>
</dbReference>
<accession>A0AAV7ULJ1</accession>
<dbReference type="AlphaFoldDB" id="A0AAV7ULJ1"/>
<dbReference type="InterPro" id="IPR051116">
    <property type="entry name" value="Surface_Rcpt/Adhesion_Mol"/>
</dbReference>
<evidence type="ECO:0000256" key="2">
    <source>
        <dbReference type="ARBA" id="ARBA00022692"/>
    </source>
</evidence>
<keyword evidence="8" id="KW-0393">Immunoglobulin domain</keyword>
<dbReference type="SMART" id="SM00408">
    <property type="entry name" value="IGc2"/>
    <property type="match status" value="3"/>
</dbReference>
<dbReference type="InterPro" id="IPR036179">
    <property type="entry name" value="Ig-like_dom_sf"/>
</dbReference>
<dbReference type="GO" id="GO:0005886">
    <property type="term" value="C:plasma membrane"/>
    <property type="evidence" value="ECO:0007669"/>
    <property type="project" value="TreeGrafter"/>
</dbReference>
<comment type="subcellular location">
    <subcellularLocation>
        <location evidence="1">Membrane</location>
        <topology evidence="1">Single-pass type I membrane protein</topology>
    </subcellularLocation>
</comment>
<keyword evidence="14" id="KW-1185">Reference proteome</keyword>
<organism evidence="13 14">
    <name type="scientific">Pleurodeles waltl</name>
    <name type="common">Iberian ribbed newt</name>
    <dbReference type="NCBI Taxonomy" id="8319"/>
    <lineage>
        <taxon>Eukaryota</taxon>
        <taxon>Metazoa</taxon>
        <taxon>Chordata</taxon>
        <taxon>Craniata</taxon>
        <taxon>Vertebrata</taxon>
        <taxon>Euteleostomi</taxon>
        <taxon>Amphibia</taxon>
        <taxon>Batrachia</taxon>
        <taxon>Caudata</taxon>
        <taxon>Salamandroidea</taxon>
        <taxon>Salamandridae</taxon>
        <taxon>Pleurodelinae</taxon>
        <taxon>Pleurodeles</taxon>
    </lineage>
</organism>
<keyword evidence="3" id="KW-0677">Repeat</keyword>
<dbReference type="InterPro" id="IPR007110">
    <property type="entry name" value="Ig-like_dom"/>
</dbReference>
<protein>
    <recommendedName>
        <fullName evidence="12">Ig-like domain-containing protein</fullName>
    </recommendedName>
</protein>
<name>A0AAV7ULJ1_PLEWA</name>
<evidence type="ECO:0000313" key="14">
    <source>
        <dbReference type="Proteomes" id="UP001066276"/>
    </source>
</evidence>
<evidence type="ECO:0000256" key="4">
    <source>
        <dbReference type="ARBA" id="ARBA00022989"/>
    </source>
</evidence>
<evidence type="ECO:0000256" key="11">
    <source>
        <dbReference type="SAM" id="SignalP"/>
    </source>
</evidence>
<evidence type="ECO:0000259" key="12">
    <source>
        <dbReference type="PROSITE" id="PS50835"/>
    </source>
</evidence>
<evidence type="ECO:0000256" key="5">
    <source>
        <dbReference type="ARBA" id="ARBA00023136"/>
    </source>
</evidence>
<keyword evidence="11" id="KW-0732">Signal</keyword>
<dbReference type="Pfam" id="PF07686">
    <property type="entry name" value="V-set"/>
    <property type="match status" value="1"/>
</dbReference>
<feature type="transmembrane region" description="Helical" evidence="10">
    <location>
        <begin position="552"/>
        <end position="575"/>
    </location>
</feature>
<evidence type="ECO:0000256" key="9">
    <source>
        <dbReference type="SAM" id="MobiDB-lite"/>
    </source>
</evidence>
<feature type="signal peptide" evidence="11">
    <location>
        <begin position="1"/>
        <end position="22"/>
    </location>
</feature>
<sequence length="638" mass="70882">MSRLGLCSLLLLPLVLLGSGDGVNGKVLISVPEEVEVKEGGTARIDCSFNISEPSNYTYQHWFYEKNGRTKISYMGPDMGPDSPSILDTEYKDRITVLPNFTLVIRDVTVQDERTFVCQIGAGVVGFAEGRAELHVFKAPEPPVIKPSTVGMLVTDEPDEKIADCSTRNGFPAPNITWYKGRTPLQQSEKIRITTTITTESSGLFTVSSALYTPVRKEDREAQFYCEVNYRMPGTDRMMESDRANITVYYPTEKVTLIVESPQEPVKEGDTVAMLCEADGNPAPEYTFHRVWESKDGQDVEEEIEDVTGEYLVLENVKKEQSGRYRCRAFDINNAEADIKADVEISVNYLEPIEISPKSPVEVMLGQDLVVRCNADGSLPREYEWKRKEKLEMPGSELSLSNMTYKMGGRYSCLVSIPEVPGLNSSADIDILVKGHPQVSMKQQQVQVYENEMVNLTCEAFGHPIPVITWDAEGSVIHRQESHSVSSQLSLLATSELLESGVTCNASNSLGSRSQTIRLEARVVFLTTTTPTIDTSPTATYTELKKSESRGVLIVVIIVCILLLAILGAVLYFLYKKGKIACGRSGKQNITNPDDQKDNIVVEMKTDRLPEEAELLQGSNGEKRPSSDMGEKYIDLRN</sequence>
<evidence type="ECO:0000313" key="13">
    <source>
        <dbReference type="EMBL" id="KAJ1189874.1"/>
    </source>
</evidence>
<evidence type="ECO:0000256" key="10">
    <source>
        <dbReference type="SAM" id="Phobius"/>
    </source>
</evidence>
<feature type="domain" description="Ig-like" evidence="12">
    <location>
        <begin position="142"/>
        <end position="247"/>
    </location>
</feature>
<dbReference type="Pfam" id="PF13927">
    <property type="entry name" value="Ig_3"/>
    <property type="match status" value="3"/>
</dbReference>
<feature type="compositionally biased region" description="Basic and acidic residues" evidence="9">
    <location>
        <begin position="621"/>
        <end position="638"/>
    </location>
</feature>
<feature type="domain" description="Ig-like" evidence="12">
    <location>
        <begin position="13"/>
        <end position="120"/>
    </location>
</feature>
<dbReference type="InterPro" id="IPR013783">
    <property type="entry name" value="Ig-like_fold"/>
</dbReference>
<proteinExistence type="predicted"/>
<evidence type="ECO:0000256" key="8">
    <source>
        <dbReference type="ARBA" id="ARBA00023319"/>
    </source>
</evidence>
<feature type="region of interest" description="Disordered" evidence="9">
    <location>
        <begin position="612"/>
        <end position="638"/>
    </location>
</feature>
<reference evidence="13" key="1">
    <citation type="journal article" date="2022" name="bioRxiv">
        <title>Sequencing and chromosome-scale assembly of the giantPleurodeles waltlgenome.</title>
        <authorList>
            <person name="Brown T."/>
            <person name="Elewa A."/>
            <person name="Iarovenko S."/>
            <person name="Subramanian E."/>
            <person name="Araus A.J."/>
            <person name="Petzold A."/>
            <person name="Susuki M."/>
            <person name="Suzuki K.-i.T."/>
            <person name="Hayashi T."/>
            <person name="Toyoda A."/>
            <person name="Oliveira C."/>
            <person name="Osipova E."/>
            <person name="Leigh N.D."/>
            <person name="Simon A."/>
            <person name="Yun M.H."/>
        </authorList>
    </citation>
    <scope>NUCLEOTIDE SEQUENCE</scope>
    <source>
        <strain evidence="13">20211129_DDA</strain>
        <tissue evidence="13">Liver</tissue>
    </source>
</reference>
<dbReference type="EMBL" id="JANPWB010000005">
    <property type="protein sequence ID" value="KAJ1189874.1"/>
    <property type="molecule type" value="Genomic_DNA"/>
</dbReference>
<dbReference type="Gene3D" id="2.60.40.10">
    <property type="entry name" value="Immunoglobulins"/>
    <property type="match status" value="5"/>
</dbReference>
<comment type="caution">
    <text evidence="13">The sequence shown here is derived from an EMBL/GenBank/DDBJ whole genome shotgun (WGS) entry which is preliminary data.</text>
</comment>
<dbReference type="InterPro" id="IPR013162">
    <property type="entry name" value="CD80_C2-set"/>
</dbReference>
<keyword evidence="5 10" id="KW-0472">Membrane</keyword>
<evidence type="ECO:0000256" key="3">
    <source>
        <dbReference type="ARBA" id="ARBA00022737"/>
    </source>
</evidence>
<keyword evidence="6" id="KW-1015">Disulfide bond</keyword>
<keyword evidence="4 10" id="KW-1133">Transmembrane helix</keyword>
<dbReference type="SMART" id="SM00409">
    <property type="entry name" value="IG"/>
    <property type="match status" value="4"/>
</dbReference>
<evidence type="ECO:0000256" key="1">
    <source>
        <dbReference type="ARBA" id="ARBA00004479"/>
    </source>
</evidence>
<dbReference type="InterPro" id="IPR013106">
    <property type="entry name" value="Ig_V-set"/>
</dbReference>
<evidence type="ECO:0000256" key="7">
    <source>
        <dbReference type="ARBA" id="ARBA00023180"/>
    </source>
</evidence>
<dbReference type="PROSITE" id="PS50835">
    <property type="entry name" value="IG_LIKE"/>
    <property type="match status" value="5"/>
</dbReference>
<gene>
    <name evidence="13" type="ORF">NDU88_006616</name>
</gene>
<evidence type="ECO:0000256" key="6">
    <source>
        <dbReference type="ARBA" id="ARBA00023157"/>
    </source>
</evidence>
<feature type="chain" id="PRO_5043574714" description="Ig-like domain-containing protein" evidence="11">
    <location>
        <begin position="23"/>
        <end position="638"/>
    </location>
</feature>